<accession>A0A5B7II38</accession>
<evidence type="ECO:0000313" key="2">
    <source>
        <dbReference type="Proteomes" id="UP000324222"/>
    </source>
</evidence>
<reference evidence="1 2" key="1">
    <citation type="submission" date="2019-05" db="EMBL/GenBank/DDBJ databases">
        <title>Another draft genome of Portunus trituberculatus and its Hox gene families provides insights of decapod evolution.</title>
        <authorList>
            <person name="Jeong J.-H."/>
            <person name="Song I."/>
            <person name="Kim S."/>
            <person name="Choi T."/>
            <person name="Kim D."/>
            <person name="Ryu S."/>
            <person name="Kim W."/>
        </authorList>
    </citation>
    <scope>NUCLEOTIDE SEQUENCE [LARGE SCALE GENOMIC DNA]</scope>
    <source>
        <tissue evidence="1">Muscle</tissue>
    </source>
</reference>
<proteinExistence type="predicted"/>
<comment type="caution">
    <text evidence="1">The sequence shown here is derived from an EMBL/GenBank/DDBJ whole genome shotgun (WGS) entry which is preliminary data.</text>
</comment>
<dbReference type="EMBL" id="VSRR010057160">
    <property type="protein sequence ID" value="MPC81499.1"/>
    <property type="molecule type" value="Genomic_DNA"/>
</dbReference>
<organism evidence="1 2">
    <name type="scientific">Portunus trituberculatus</name>
    <name type="common">Swimming crab</name>
    <name type="synonym">Neptunus trituberculatus</name>
    <dbReference type="NCBI Taxonomy" id="210409"/>
    <lineage>
        <taxon>Eukaryota</taxon>
        <taxon>Metazoa</taxon>
        <taxon>Ecdysozoa</taxon>
        <taxon>Arthropoda</taxon>
        <taxon>Crustacea</taxon>
        <taxon>Multicrustacea</taxon>
        <taxon>Malacostraca</taxon>
        <taxon>Eumalacostraca</taxon>
        <taxon>Eucarida</taxon>
        <taxon>Decapoda</taxon>
        <taxon>Pleocyemata</taxon>
        <taxon>Brachyura</taxon>
        <taxon>Eubrachyura</taxon>
        <taxon>Portunoidea</taxon>
        <taxon>Portunidae</taxon>
        <taxon>Portuninae</taxon>
        <taxon>Portunus</taxon>
    </lineage>
</organism>
<name>A0A5B7II38_PORTR</name>
<dbReference type="AlphaFoldDB" id="A0A5B7II38"/>
<dbReference type="Proteomes" id="UP000324222">
    <property type="component" value="Unassembled WGS sequence"/>
</dbReference>
<protein>
    <submittedName>
        <fullName evidence="1">Uncharacterized protein</fullName>
    </submittedName>
</protein>
<sequence>MVLLPLYTLYIHHPVHTTLMSVTPSTSTSCRG</sequence>
<evidence type="ECO:0000313" key="1">
    <source>
        <dbReference type="EMBL" id="MPC81499.1"/>
    </source>
</evidence>
<gene>
    <name evidence="1" type="ORF">E2C01_076120</name>
</gene>
<keyword evidence="2" id="KW-1185">Reference proteome</keyword>